<dbReference type="InterPro" id="IPR004143">
    <property type="entry name" value="BPL_LPL_catalytic"/>
</dbReference>
<evidence type="ECO:0000256" key="6">
    <source>
        <dbReference type="ARBA" id="ARBA00047846"/>
    </source>
</evidence>
<dbReference type="SUPFAM" id="SSF50037">
    <property type="entry name" value="C-terminal domain of transcriptional repressors"/>
    <property type="match status" value="1"/>
</dbReference>
<sequence length="277" mass="29527">MASDTTPPLDESICRVSDSMVASGVLASRDYRASLPSTNSAALEWLSDQRGDSSANATLASQTPRLVIAETQTAGRGRRGRSWLTQDDGLAFSLVLANCHPLLSIAVGVAIAEAIEHVAGPAHCGLKWPNDVWMSGTKVAGTLIERVDLPLAANGYPQTMAVIGIGLNVGSSPRLDEAPATSVCEATRKWVSRSEVLTELVPAVIECANLCDSNPQELLQSFRKRCVLTGEGVRCHVDGEIVQGRCEGIDDSGELQVWTDTGMQLCRSGEVSRVRRV</sequence>
<accession>A0A5C5XP27</accession>
<evidence type="ECO:0000256" key="2">
    <source>
        <dbReference type="ARBA" id="ARBA00022741"/>
    </source>
</evidence>
<proteinExistence type="predicted"/>
<evidence type="ECO:0000313" key="8">
    <source>
        <dbReference type="EMBL" id="TWT64966.1"/>
    </source>
</evidence>
<gene>
    <name evidence="8" type="primary">birA</name>
    <name evidence="8" type="ORF">CA85_33110</name>
</gene>
<evidence type="ECO:0000256" key="3">
    <source>
        <dbReference type="ARBA" id="ARBA00022840"/>
    </source>
</evidence>
<dbReference type="InterPro" id="IPR045864">
    <property type="entry name" value="aa-tRNA-synth_II/BPL/LPL"/>
</dbReference>
<dbReference type="EC" id="6.3.4.15" evidence="5"/>
<dbReference type="InterPro" id="IPR004408">
    <property type="entry name" value="Biotin_CoA_COase_ligase"/>
</dbReference>
<evidence type="ECO:0000256" key="5">
    <source>
        <dbReference type="ARBA" id="ARBA00024227"/>
    </source>
</evidence>
<keyword evidence="3" id="KW-0067">ATP-binding</keyword>
<dbReference type="AlphaFoldDB" id="A0A5C5XP27"/>
<dbReference type="SUPFAM" id="SSF55681">
    <property type="entry name" value="Class II aaRS and biotin synthetases"/>
    <property type="match status" value="1"/>
</dbReference>
<dbReference type="GO" id="GO:0005524">
    <property type="term" value="F:ATP binding"/>
    <property type="evidence" value="ECO:0007669"/>
    <property type="project" value="UniProtKB-KW"/>
</dbReference>
<keyword evidence="4" id="KW-0092">Biotin</keyword>
<dbReference type="InterPro" id="IPR008988">
    <property type="entry name" value="Transcriptional_repressor_C"/>
</dbReference>
<comment type="catalytic activity">
    <reaction evidence="6">
        <text>biotin + L-lysyl-[protein] + ATP = N(6)-biotinyl-L-lysyl-[protein] + AMP + diphosphate + H(+)</text>
        <dbReference type="Rhea" id="RHEA:11756"/>
        <dbReference type="Rhea" id="RHEA-COMP:9752"/>
        <dbReference type="Rhea" id="RHEA-COMP:10505"/>
        <dbReference type="ChEBI" id="CHEBI:15378"/>
        <dbReference type="ChEBI" id="CHEBI:29969"/>
        <dbReference type="ChEBI" id="CHEBI:30616"/>
        <dbReference type="ChEBI" id="CHEBI:33019"/>
        <dbReference type="ChEBI" id="CHEBI:57586"/>
        <dbReference type="ChEBI" id="CHEBI:83144"/>
        <dbReference type="ChEBI" id="CHEBI:456215"/>
        <dbReference type="EC" id="6.3.4.15"/>
    </reaction>
</comment>
<dbReference type="Pfam" id="PF02237">
    <property type="entry name" value="BPL_C"/>
    <property type="match status" value="1"/>
</dbReference>
<dbReference type="Gene3D" id="3.30.930.10">
    <property type="entry name" value="Bira Bifunctional Protein, Domain 2"/>
    <property type="match status" value="1"/>
</dbReference>
<evidence type="ECO:0000313" key="9">
    <source>
        <dbReference type="Proteomes" id="UP000318053"/>
    </source>
</evidence>
<dbReference type="GO" id="GO:0004077">
    <property type="term" value="F:biotin--[biotin carboxyl-carrier protein] ligase activity"/>
    <property type="evidence" value="ECO:0007669"/>
    <property type="project" value="UniProtKB-EC"/>
</dbReference>
<dbReference type="Gene3D" id="2.30.30.100">
    <property type="match status" value="1"/>
</dbReference>
<dbReference type="PROSITE" id="PS51733">
    <property type="entry name" value="BPL_LPL_CATALYTIC"/>
    <property type="match status" value="1"/>
</dbReference>
<evidence type="ECO:0000259" key="7">
    <source>
        <dbReference type="PROSITE" id="PS51733"/>
    </source>
</evidence>
<keyword evidence="9" id="KW-1185">Reference proteome</keyword>
<evidence type="ECO:0000256" key="4">
    <source>
        <dbReference type="ARBA" id="ARBA00023267"/>
    </source>
</evidence>
<keyword evidence="2" id="KW-0547">Nucleotide-binding</keyword>
<dbReference type="NCBIfam" id="TIGR00121">
    <property type="entry name" value="birA_ligase"/>
    <property type="match status" value="1"/>
</dbReference>
<protein>
    <recommendedName>
        <fullName evidence="5">biotin--[biotin carboxyl-carrier protein] ligase</fullName>
        <ecNumber evidence="5">6.3.4.15</ecNumber>
    </recommendedName>
</protein>
<name>A0A5C5XP27_9BACT</name>
<dbReference type="Proteomes" id="UP000318053">
    <property type="component" value="Unassembled WGS sequence"/>
</dbReference>
<dbReference type="RefSeq" id="WP_146392246.1">
    <property type="nucleotide sequence ID" value="NZ_SJPK01000008.1"/>
</dbReference>
<dbReference type="GO" id="GO:0005737">
    <property type="term" value="C:cytoplasm"/>
    <property type="evidence" value="ECO:0007669"/>
    <property type="project" value="TreeGrafter"/>
</dbReference>
<dbReference type="InterPro" id="IPR003142">
    <property type="entry name" value="BPL_C"/>
</dbReference>
<keyword evidence="1 8" id="KW-0436">Ligase</keyword>
<feature type="domain" description="BPL/LPL catalytic" evidence="7">
    <location>
        <begin position="36"/>
        <end position="212"/>
    </location>
</feature>
<dbReference type="Pfam" id="PF03099">
    <property type="entry name" value="BPL_LplA_LipB"/>
    <property type="match status" value="1"/>
</dbReference>
<reference evidence="8 9" key="1">
    <citation type="submission" date="2019-02" db="EMBL/GenBank/DDBJ databases">
        <title>Deep-cultivation of Planctomycetes and their phenomic and genomic characterization uncovers novel biology.</title>
        <authorList>
            <person name="Wiegand S."/>
            <person name="Jogler M."/>
            <person name="Boedeker C."/>
            <person name="Pinto D."/>
            <person name="Vollmers J."/>
            <person name="Rivas-Marin E."/>
            <person name="Kohn T."/>
            <person name="Peeters S.H."/>
            <person name="Heuer A."/>
            <person name="Rast P."/>
            <person name="Oberbeckmann S."/>
            <person name="Bunk B."/>
            <person name="Jeske O."/>
            <person name="Meyerdierks A."/>
            <person name="Storesund J.E."/>
            <person name="Kallscheuer N."/>
            <person name="Luecker S."/>
            <person name="Lage O.M."/>
            <person name="Pohl T."/>
            <person name="Merkel B.J."/>
            <person name="Hornburger P."/>
            <person name="Mueller R.-W."/>
            <person name="Bruemmer F."/>
            <person name="Labrenz M."/>
            <person name="Spormann A.M."/>
            <person name="Op Den Camp H."/>
            <person name="Overmann J."/>
            <person name="Amann R."/>
            <person name="Jetten M.S.M."/>
            <person name="Mascher T."/>
            <person name="Medema M.H."/>
            <person name="Devos D.P."/>
            <person name="Kaster A.-K."/>
            <person name="Ovreas L."/>
            <person name="Rohde M."/>
            <person name="Galperin M.Y."/>
            <person name="Jogler C."/>
        </authorList>
    </citation>
    <scope>NUCLEOTIDE SEQUENCE [LARGE SCALE GENOMIC DNA]</scope>
    <source>
        <strain evidence="8 9">CA85</strain>
    </source>
</reference>
<organism evidence="8 9">
    <name type="scientific">Allorhodopirellula solitaria</name>
    <dbReference type="NCBI Taxonomy" id="2527987"/>
    <lineage>
        <taxon>Bacteria</taxon>
        <taxon>Pseudomonadati</taxon>
        <taxon>Planctomycetota</taxon>
        <taxon>Planctomycetia</taxon>
        <taxon>Pirellulales</taxon>
        <taxon>Pirellulaceae</taxon>
        <taxon>Allorhodopirellula</taxon>
    </lineage>
</organism>
<dbReference type="EMBL" id="SJPK01000008">
    <property type="protein sequence ID" value="TWT64966.1"/>
    <property type="molecule type" value="Genomic_DNA"/>
</dbReference>
<evidence type="ECO:0000256" key="1">
    <source>
        <dbReference type="ARBA" id="ARBA00022598"/>
    </source>
</evidence>
<dbReference type="PANTHER" id="PTHR12835">
    <property type="entry name" value="BIOTIN PROTEIN LIGASE"/>
    <property type="match status" value="1"/>
</dbReference>
<comment type="caution">
    <text evidence="8">The sequence shown here is derived from an EMBL/GenBank/DDBJ whole genome shotgun (WGS) entry which is preliminary data.</text>
</comment>
<dbReference type="OrthoDB" id="9807064at2"/>
<dbReference type="PANTHER" id="PTHR12835:SF5">
    <property type="entry name" value="BIOTIN--PROTEIN LIGASE"/>
    <property type="match status" value="1"/>
</dbReference>
<dbReference type="CDD" id="cd16442">
    <property type="entry name" value="BPL"/>
    <property type="match status" value="1"/>
</dbReference>